<dbReference type="Pfam" id="PF13508">
    <property type="entry name" value="Acetyltransf_7"/>
    <property type="match status" value="1"/>
</dbReference>
<evidence type="ECO:0000259" key="3">
    <source>
        <dbReference type="PROSITE" id="PS51186"/>
    </source>
</evidence>
<dbReference type="InterPro" id="IPR050832">
    <property type="entry name" value="Bact_Acetyltransf"/>
</dbReference>
<dbReference type="SUPFAM" id="SSF55729">
    <property type="entry name" value="Acyl-CoA N-acyltransferases (Nat)"/>
    <property type="match status" value="1"/>
</dbReference>
<dbReference type="PANTHER" id="PTHR43877">
    <property type="entry name" value="AMINOALKYLPHOSPHONATE N-ACETYLTRANSFERASE-RELATED-RELATED"/>
    <property type="match status" value="1"/>
</dbReference>
<accession>A0A934VY96</accession>
<reference evidence="4" key="1">
    <citation type="submission" date="2021-01" db="EMBL/GenBank/DDBJ databases">
        <title>Lacisediminihabitans sp. nov. strain G11-30, isolated from Antarctic Soil.</title>
        <authorList>
            <person name="Li J."/>
        </authorList>
    </citation>
    <scope>NUCLEOTIDE SEQUENCE</scope>
    <source>
        <strain evidence="4">G11-30</strain>
    </source>
</reference>
<keyword evidence="1" id="KW-0808">Transferase</keyword>
<proteinExistence type="predicted"/>
<comment type="caution">
    <text evidence="4">The sequence shown here is derived from an EMBL/GenBank/DDBJ whole genome shotgun (WGS) entry which is preliminary data.</text>
</comment>
<name>A0A934VY96_9MICO</name>
<dbReference type="Proteomes" id="UP000636458">
    <property type="component" value="Unassembled WGS sequence"/>
</dbReference>
<dbReference type="AlphaFoldDB" id="A0A934VY96"/>
<feature type="domain" description="N-acetyltransferase" evidence="3">
    <location>
        <begin position="10"/>
        <end position="152"/>
    </location>
</feature>
<dbReference type="RefSeq" id="WP_200556405.1">
    <property type="nucleotide sequence ID" value="NZ_JAEPES010000003.1"/>
</dbReference>
<dbReference type="GO" id="GO:0016747">
    <property type="term" value="F:acyltransferase activity, transferring groups other than amino-acyl groups"/>
    <property type="evidence" value="ECO:0007669"/>
    <property type="project" value="InterPro"/>
</dbReference>
<dbReference type="InterPro" id="IPR016181">
    <property type="entry name" value="Acyl_CoA_acyltransferase"/>
</dbReference>
<organism evidence="4 5">
    <name type="scientific">Lacisediminihabitans changchengi</name>
    <dbReference type="NCBI Taxonomy" id="2787634"/>
    <lineage>
        <taxon>Bacteria</taxon>
        <taxon>Bacillati</taxon>
        <taxon>Actinomycetota</taxon>
        <taxon>Actinomycetes</taxon>
        <taxon>Micrococcales</taxon>
        <taxon>Microbacteriaceae</taxon>
        <taxon>Lacisediminihabitans</taxon>
    </lineage>
</organism>
<dbReference type="Gene3D" id="3.40.630.30">
    <property type="match status" value="1"/>
</dbReference>
<evidence type="ECO:0000313" key="5">
    <source>
        <dbReference type="Proteomes" id="UP000636458"/>
    </source>
</evidence>
<protein>
    <submittedName>
        <fullName evidence="4">GNAT family N-acetyltransferase</fullName>
    </submittedName>
</protein>
<evidence type="ECO:0000256" key="2">
    <source>
        <dbReference type="ARBA" id="ARBA00023315"/>
    </source>
</evidence>
<dbReference type="InterPro" id="IPR000182">
    <property type="entry name" value="GNAT_dom"/>
</dbReference>
<evidence type="ECO:0000256" key="1">
    <source>
        <dbReference type="ARBA" id="ARBA00022679"/>
    </source>
</evidence>
<keyword evidence="2" id="KW-0012">Acyltransferase</keyword>
<keyword evidence="5" id="KW-1185">Reference proteome</keyword>
<sequence length="152" mass="16048">MSITAVTSPVSIRSASGDDADSVFALVVQLGIGGAPQRASFDEAFAHSVQGAYDHILLVAEVDGAVVGYALATVARLLYTNGDVAQLQELVVDSTASGNGYGSQLVGAIERECEARGIRQLTVASILRGASFYERLNYRSTANYLKKSFLLD</sequence>
<dbReference type="PANTHER" id="PTHR43877:SF1">
    <property type="entry name" value="ACETYLTRANSFERASE"/>
    <property type="match status" value="1"/>
</dbReference>
<dbReference type="EMBL" id="JAEPES010000003">
    <property type="protein sequence ID" value="MBK4347777.1"/>
    <property type="molecule type" value="Genomic_DNA"/>
</dbReference>
<evidence type="ECO:0000313" key="4">
    <source>
        <dbReference type="EMBL" id="MBK4347777.1"/>
    </source>
</evidence>
<dbReference type="PROSITE" id="PS51186">
    <property type="entry name" value="GNAT"/>
    <property type="match status" value="1"/>
</dbReference>
<gene>
    <name evidence="4" type="ORF">IV501_09040</name>
</gene>
<dbReference type="CDD" id="cd04301">
    <property type="entry name" value="NAT_SF"/>
    <property type="match status" value="1"/>
</dbReference>